<feature type="compositionally biased region" description="Polar residues" evidence="1">
    <location>
        <begin position="93"/>
        <end position="104"/>
    </location>
</feature>
<feature type="region of interest" description="Disordered" evidence="1">
    <location>
        <begin position="53"/>
        <end position="105"/>
    </location>
</feature>
<feature type="region of interest" description="Disordered" evidence="1">
    <location>
        <begin position="751"/>
        <end position="779"/>
    </location>
</feature>
<feature type="compositionally biased region" description="Polar residues" evidence="1">
    <location>
        <begin position="177"/>
        <end position="188"/>
    </location>
</feature>
<feature type="compositionally biased region" description="Low complexity" evidence="1">
    <location>
        <begin position="358"/>
        <end position="377"/>
    </location>
</feature>
<feature type="compositionally biased region" description="Polar residues" evidence="1">
    <location>
        <begin position="302"/>
        <end position="330"/>
    </location>
</feature>
<feature type="region of interest" description="Disordered" evidence="1">
    <location>
        <begin position="526"/>
        <end position="549"/>
    </location>
</feature>
<feature type="compositionally biased region" description="Polar residues" evidence="1">
    <location>
        <begin position="139"/>
        <end position="159"/>
    </location>
</feature>
<feature type="compositionally biased region" description="Polar residues" evidence="1">
    <location>
        <begin position="540"/>
        <end position="549"/>
    </location>
</feature>
<comment type="caution">
    <text evidence="2">The sequence shown here is derived from an EMBL/GenBank/DDBJ whole genome shotgun (WGS) entry which is preliminary data.</text>
</comment>
<feature type="region of interest" description="Disordered" evidence="1">
    <location>
        <begin position="576"/>
        <end position="622"/>
    </location>
</feature>
<gene>
    <name evidence="2" type="ORF">A4X13_0g2776</name>
</gene>
<feature type="region of interest" description="Disordered" evidence="1">
    <location>
        <begin position="480"/>
        <end position="513"/>
    </location>
</feature>
<feature type="region of interest" description="Disordered" evidence="1">
    <location>
        <begin position="263"/>
        <end position="331"/>
    </location>
</feature>
<keyword evidence="3" id="KW-1185">Reference proteome</keyword>
<feature type="compositionally biased region" description="Low complexity" evidence="1">
    <location>
        <begin position="768"/>
        <end position="779"/>
    </location>
</feature>
<feature type="region of interest" description="Disordered" evidence="1">
    <location>
        <begin position="358"/>
        <end position="388"/>
    </location>
</feature>
<feature type="region of interest" description="Disordered" evidence="1">
    <location>
        <begin position="937"/>
        <end position="1009"/>
    </location>
</feature>
<feature type="region of interest" description="Disordered" evidence="1">
    <location>
        <begin position="139"/>
        <end position="250"/>
    </location>
</feature>
<feature type="region of interest" description="Disordered" evidence="1">
    <location>
        <begin position="1"/>
        <end position="27"/>
    </location>
</feature>
<evidence type="ECO:0000256" key="1">
    <source>
        <dbReference type="SAM" id="MobiDB-lite"/>
    </source>
</evidence>
<feature type="region of interest" description="Disordered" evidence="1">
    <location>
        <begin position="674"/>
        <end position="708"/>
    </location>
</feature>
<sequence length="1009" mass="108415">MTSAAKRWVRRTGRGSSKDNDVDEDIWDKNDSAFFEEVSRSRTNSLASALDVQEAMRSSFTPGSAVHSRMYADSDLPSSRRPSTSSARHPYQAQGQYPAPTSSPLAFRMPFQAPSAPTKFEAQVGSPPTQDIRRPSIASTFAGSHSPTSGGAPTPSRSGVLQGLKRMMRRKGSKKSTSAGTQSLSNSPVLDAQPSRRSYAANHADRSDFQFSTLPPSAMDPVISAQRVRSPDQIETGSSRAIDDHNPNLSRQRSFRALRDRQGSAPTLHLPYQTTTGPPPHSPQSRFARWQERGSFSGPKLWSSSTADISPTRNISEGTGTPPAWTTTSPIAARRRSSGYLLSLVAPLSAPLHAAEGSFFQQQQQQQKQQHGHSQSQNGCGDHRPMRPRRSADLYFRNSQTDQQVMDAFNNAHNQRWNGLPSPEARYDSVGMSEHSRWKSDTLPHGTLFINPGTPGPSPKARMFPLTVDGHGPAWARPVSAQGVPEASHALGTSASNSTRIRRRSLTPQDAGRLSVMLPSTFAHSAHGHGYSSHHAKSSPVTPSSISRPLSVCSSTFDTSSMNTGNSNSYTASFSTSFVEPSLPSPRTIESGHGSRRHHSSLYSVSDAQEELEPPTKSYQDGHYYHQHSVSALSSRRPSSSGTNYIDLPYVHGISAPMYGAAAGSTAISRWPYQSQPSIRQSTEARPKSATVSSRRPGSAGSMLQGASTGHFQGVGSYSSCSRAQRRPSFGLNIAPAAAAAFDSIPAPGMNSAHVMRSSQSHSQAKHGPSTTVPVTGPPLMVKSCLGKSSVPREAAVQSLSDSPNIASSDGASTTDLTLVDPFEIRPPVSDTPITPDLNGDLECESEFDFGLGVRGIEPAGSPISALQMGDAQLGKSLPTPDDDGSLELLADDLEDEHEKRDGSRVQGGMEDEAADVELAAQAPEALAIHALCKDHDRERERRAATDANGRRSPYLHPVPSPRQSFSRRRSAQLGHGYALMTPPSGQASLSHSAEDLDRSLPSPTYSYI</sequence>
<accession>A0A177TAI0</accession>
<reference evidence="2" key="2">
    <citation type="journal article" date="2019" name="IMA Fungus">
        <title>Genome sequencing and comparison of five Tilletia species to identify candidate genes for the detection of regulated species infecting wheat.</title>
        <authorList>
            <person name="Nguyen H.D.T."/>
            <person name="Sultana T."/>
            <person name="Kesanakurti P."/>
            <person name="Hambleton S."/>
        </authorList>
    </citation>
    <scope>NUCLEOTIDE SEQUENCE</scope>
    <source>
        <strain evidence="2">DAOMC 236416</strain>
    </source>
</reference>
<dbReference type="AlphaFoldDB" id="A0A177TAI0"/>
<organism evidence="2 3">
    <name type="scientific">Tilletia indica</name>
    <dbReference type="NCBI Taxonomy" id="43049"/>
    <lineage>
        <taxon>Eukaryota</taxon>
        <taxon>Fungi</taxon>
        <taxon>Dikarya</taxon>
        <taxon>Basidiomycota</taxon>
        <taxon>Ustilaginomycotina</taxon>
        <taxon>Exobasidiomycetes</taxon>
        <taxon>Tilletiales</taxon>
        <taxon>Tilletiaceae</taxon>
        <taxon>Tilletia</taxon>
    </lineage>
</organism>
<proteinExistence type="predicted"/>
<dbReference type="EMBL" id="LWDF02000140">
    <property type="protein sequence ID" value="KAE8256227.1"/>
    <property type="molecule type" value="Genomic_DNA"/>
</dbReference>
<name>A0A177TAI0_9BASI</name>
<protein>
    <submittedName>
        <fullName evidence="2">Uncharacterized protein</fullName>
    </submittedName>
</protein>
<dbReference type="Proteomes" id="UP000077521">
    <property type="component" value="Unassembled WGS sequence"/>
</dbReference>
<evidence type="ECO:0000313" key="2">
    <source>
        <dbReference type="EMBL" id="KAE8256227.1"/>
    </source>
</evidence>
<reference evidence="2" key="1">
    <citation type="submission" date="2016-04" db="EMBL/GenBank/DDBJ databases">
        <authorList>
            <person name="Nguyen H.D."/>
            <person name="Samba Siva P."/>
            <person name="Cullis J."/>
            <person name="Levesque C.A."/>
            <person name="Hambleton S."/>
        </authorList>
    </citation>
    <scope>NUCLEOTIDE SEQUENCE</scope>
    <source>
        <strain evidence="2">DAOMC 236416</strain>
    </source>
</reference>
<evidence type="ECO:0000313" key="3">
    <source>
        <dbReference type="Proteomes" id="UP000077521"/>
    </source>
</evidence>
<feature type="compositionally biased region" description="Polar residues" evidence="1">
    <location>
        <begin position="674"/>
        <end position="696"/>
    </location>
</feature>
<feature type="compositionally biased region" description="Low complexity" evidence="1">
    <location>
        <begin position="73"/>
        <end position="86"/>
    </location>
</feature>